<feature type="active site" evidence="2">
    <location>
        <position position="47"/>
    </location>
</feature>
<accession>A0A0N0XIX7</accession>
<proteinExistence type="inferred from homology"/>
<dbReference type="PANTHER" id="PTHR13774:SF32">
    <property type="entry name" value="ANTISENSE-ENHANCING SEQUENCE 1"/>
    <property type="match status" value="1"/>
</dbReference>
<keyword evidence="3" id="KW-0413">Isomerase</keyword>
<dbReference type="PANTHER" id="PTHR13774">
    <property type="entry name" value="PHENAZINE BIOSYNTHESIS PROTEIN"/>
    <property type="match status" value="1"/>
</dbReference>
<evidence type="ECO:0000256" key="1">
    <source>
        <dbReference type="ARBA" id="ARBA00008270"/>
    </source>
</evidence>
<dbReference type="PATRIC" id="fig|857265.3.peg.1918"/>
<protein>
    <submittedName>
        <fullName evidence="3">Trans-2,3-dihydro-3-hydroxyanthranilate isomerase</fullName>
        <ecNumber evidence="3">5.3.3.17</ecNumber>
    </submittedName>
</protein>
<dbReference type="Pfam" id="PF02567">
    <property type="entry name" value="PhzC-PhzF"/>
    <property type="match status" value="1"/>
</dbReference>
<dbReference type="AlphaFoldDB" id="A0A0N0XIX7"/>
<organism evidence="3 4">
    <name type="scientific">Amantichitinum ursilacus</name>
    <dbReference type="NCBI Taxonomy" id="857265"/>
    <lineage>
        <taxon>Bacteria</taxon>
        <taxon>Pseudomonadati</taxon>
        <taxon>Pseudomonadota</taxon>
        <taxon>Betaproteobacteria</taxon>
        <taxon>Neisseriales</taxon>
        <taxon>Chitinibacteraceae</taxon>
        <taxon>Amantichitinum</taxon>
    </lineage>
</organism>
<keyword evidence="4" id="KW-1185">Reference proteome</keyword>
<dbReference type="Gene3D" id="3.10.310.10">
    <property type="entry name" value="Diaminopimelate Epimerase, Chain A, domain 1"/>
    <property type="match status" value="2"/>
</dbReference>
<dbReference type="RefSeq" id="WP_053937521.1">
    <property type="nucleotide sequence ID" value="NZ_LAQT01000007.1"/>
</dbReference>
<dbReference type="InterPro" id="IPR003719">
    <property type="entry name" value="Phenazine_PhzF-like"/>
</dbReference>
<comment type="caution">
    <text evidence="3">The sequence shown here is derived from an EMBL/GenBank/DDBJ whole genome shotgun (WGS) entry which is preliminary data.</text>
</comment>
<dbReference type="GO" id="GO:0005737">
    <property type="term" value="C:cytoplasm"/>
    <property type="evidence" value="ECO:0007669"/>
    <property type="project" value="TreeGrafter"/>
</dbReference>
<evidence type="ECO:0000313" key="3">
    <source>
        <dbReference type="EMBL" id="KPC53278.1"/>
    </source>
</evidence>
<evidence type="ECO:0000313" key="4">
    <source>
        <dbReference type="Proteomes" id="UP000037939"/>
    </source>
</evidence>
<dbReference type="NCBIfam" id="TIGR00654">
    <property type="entry name" value="PhzF_family"/>
    <property type="match status" value="1"/>
</dbReference>
<dbReference type="PIRSF" id="PIRSF016184">
    <property type="entry name" value="PhzC_PhzF"/>
    <property type="match status" value="1"/>
</dbReference>
<sequence>MPTYRYRIVNVFAQETFGGNPLAVFDQATGLNDGQMQKIAQQLNLSETTFVFAAEPGSAADVKVRIFTPGYELPFAGHPTLGTAWTIALSTQQTAVKLGLKAGDIPVDIDGDYATLTANAPVYRDAAPAADIAAALGTAPETLAGTPLFVDVGSEQLVVALKTPADVAACKPPLDLFVPATRTGQNRSVALVWAWANDHEIIARFFWVQAGAISEDFGTGSACANLGGWLLRNNAQLPLTATMIQGHGINRLAHLKLTLTAEGQIKVGGRIVPIGSGELTLD</sequence>
<name>A0A0N0XIX7_9NEIS</name>
<gene>
    <name evidence="3" type="primary">phzF</name>
    <name evidence="3" type="ORF">WG78_09320</name>
</gene>
<dbReference type="EMBL" id="LAQT01000007">
    <property type="protein sequence ID" value="KPC53278.1"/>
    <property type="molecule type" value="Genomic_DNA"/>
</dbReference>
<dbReference type="STRING" id="857265.WG78_09320"/>
<dbReference type="Proteomes" id="UP000037939">
    <property type="component" value="Unassembled WGS sequence"/>
</dbReference>
<dbReference type="GO" id="GO:0102943">
    <property type="term" value="F:trans-2,3-dihydro-3-hydroxy-anthranilate isomerase activity"/>
    <property type="evidence" value="ECO:0007669"/>
    <property type="project" value="UniProtKB-EC"/>
</dbReference>
<reference evidence="3 4" key="1">
    <citation type="submission" date="2015-07" db="EMBL/GenBank/DDBJ databases">
        <title>Draft genome sequence of the Amantichitinum ursilacus IGB-41, a new chitin-degrading bacterium.</title>
        <authorList>
            <person name="Kirstahler P."/>
            <person name="Guenther M."/>
            <person name="Grumaz C."/>
            <person name="Rupp S."/>
            <person name="Zibek S."/>
            <person name="Sohn K."/>
        </authorList>
    </citation>
    <scope>NUCLEOTIDE SEQUENCE [LARGE SCALE GENOMIC DNA]</scope>
    <source>
        <strain evidence="3 4">IGB-41</strain>
    </source>
</reference>
<comment type="similarity">
    <text evidence="1">Belongs to the PhzF family.</text>
</comment>
<evidence type="ECO:0000256" key="2">
    <source>
        <dbReference type="PIRSR" id="PIRSR016184-1"/>
    </source>
</evidence>
<dbReference type="EC" id="5.3.3.17" evidence="3"/>
<dbReference type="SUPFAM" id="SSF54506">
    <property type="entry name" value="Diaminopimelate epimerase-like"/>
    <property type="match status" value="1"/>
</dbReference>